<dbReference type="GO" id="GO:0071011">
    <property type="term" value="C:precatalytic spliceosome"/>
    <property type="evidence" value="ECO:0007669"/>
    <property type="project" value="TreeGrafter"/>
</dbReference>
<dbReference type="InterPro" id="IPR052793">
    <property type="entry name" value="EJC-associated_protein"/>
</dbReference>
<protein>
    <submittedName>
        <fullName evidence="5">SAP domain-containing protein</fullName>
    </submittedName>
</protein>
<dbReference type="SUPFAM" id="SSF68906">
    <property type="entry name" value="SAP domain"/>
    <property type="match status" value="1"/>
</dbReference>
<feature type="compositionally biased region" description="Basic and acidic residues" evidence="1">
    <location>
        <begin position="220"/>
        <end position="245"/>
    </location>
</feature>
<dbReference type="Proteomes" id="UP000050794">
    <property type="component" value="Unassembled WGS sequence"/>
</dbReference>
<keyword evidence="4" id="KW-1185">Reference proteome</keyword>
<evidence type="ECO:0000259" key="2">
    <source>
        <dbReference type="PROSITE" id="PS50800"/>
    </source>
</evidence>
<reference evidence="3 4" key="2">
    <citation type="submission" date="2018-11" db="EMBL/GenBank/DDBJ databases">
        <authorList>
            <consortium name="Pathogen Informatics"/>
        </authorList>
    </citation>
    <scope>NUCLEOTIDE SEQUENCE [LARGE SCALE GENOMIC DNA]</scope>
</reference>
<feature type="region of interest" description="Disordered" evidence="1">
    <location>
        <begin position="136"/>
        <end position="283"/>
    </location>
</feature>
<feature type="compositionally biased region" description="Basic and acidic residues" evidence="1">
    <location>
        <begin position="156"/>
        <end position="166"/>
    </location>
</feature>
<dbReference type="SMART" id="SM00513">
    <property type="entry name" value="SAP"/>
    <property type="match status" value="1"/>
</dbReference>
<dbReference type="AlphaFoldDB" id="A0A183V381"/>
<dbReference type="InterPro" id="IPR036361">
    <property type="entry name" value="SAP_dom_sf"/>
</dbReference>
<reference evidence="5" key="1">
    <citation type="submission" date="2016-06" db="UniProtKB">
        <authorList>
            <consortium name="WormBaseParasite"/>
        </authorList>
    </citation>
    <scope>IDENTIFICATION</scope>
</reference>
<feature type="domain" description="SAP" evidence="2">
    <location>
        <begin position="14"/>
        <end position="48"/>
    </location>
</feature>
<evidence type="ECO:0000313" key="4">
    <source>
        <dbReference type="Proteomes" id="UP000050794"/>
    </source>
</evidence>
<dbReference type="PANTHER" id="PTHR46589">
    <property type="entry name" value="APOPTOTIC CHROMATIN CONDENSATION INDUCER IN THE NUCLEUS"/>
    <property type="match status" value="1"/>
</dbReference>
<feature type="compositionally biased region" description="Basic and acidic residues" evidence="1">
    <location>
        <begin position="188"/>
        <end position="210"/>
    </location>
</feature>
<name>A0A183V381_TOXCA</name>
<gene>
    <name evidence="3" type="ORF">TCNE_LOCUS15201</name>
</gene>
<dbReference type="PROSITE" id="PS50800">
    <property type="entry name" value="SAP"/>
    <property type="match status" value="1"/>
</dbReference>
<evidence type="ECO:0000256" key="1">
    <source>
        <dbReference type="SAM" id="MobiDB-lite"/>
    </source>
</evidence>
<dbReference type="EMBL" id="UYWY01022697">
    <property type="protein sequence ID" value="VDM46522.1"/>
    <property type="molecule type" value="Genomic_DNA"/>
</dbReference>
<dbReference type="GO" id="GO:0003723">
    <property type="term" value="F:RNA binding"/>
    <property type="evidence" value="ECO:0007669"/>
    <property type="project" value="TreeGrafter"/>
</dbReference>
<organism evidence="4 5">
    <name type="scientific">Toxocara canis</name>
    <name type="common">Canine roundworm</name>
    <dbReference type="NCBI Taxonomy" id="6265"/>
    <lineage>
        <taxon>Eukaryota</taxon>
        <taxon>Metazoa</taxon>
        <taxon>Ecdysozoa</taxon>
        <taxon>Nematoda</taxon>
        <taxon>Chromadorea</taxon>
        <taxon>Rhabditida</taxon>
        <taxon>Spirurina</taxon>
        <taxon>Ascaridomorpha</taxon>
        <taxon>Ascaridoidea</taxon>
        <taxon>Toxocaridae</taxon>
        <taxon>Toxocara</taxon>
    </lineage>
</organism>
<dbReference type="WBParaSite" id="TCNE_0001520201-mRNA-1">
    <property type="protein sequence ID" value="TCNE_0001520201-mRNA-1"/>
    <property type="gene ID" value="TCNE_0001520201"/>
</dbReference>
<dbReference type="GO" id="GO:0061574">
    <property type="term" value="C:ASAP complex"/>
    <property type="evidence" value="ECO:0007669"/>
    <property type="project" value="TreeGrafter"/>
</dbReference>
<dbReference type="InterPro" id="IPR003034">
    <property type="entry name" value="SAP_dom"/>
</dbReference>
<evidence type="ECO:0000313" key="5">
    <source>
        <dbReference type="WBParaSite" id="TCNE_0001520201-mRNA-1"/>
    </source>
</evidence>
<proteinExistence type="predicted"/>
<dbReference type="GO" id="GO:0008380">
    <property type="term" value="P:RNA splicing"/>
    <property type="evidence" value="ECO:0007669"/>
    <property type="project" value="TreeGrafter"/>
</dbReference>
<accession>A0A183V381</accession>
<dbReference type="Pfam" id="PF02037">
    <property type="entry name" value="SAP"/>
    <property type="match status" value="1"/>
</dbReference>
<feature type="compositionally biased region" description="Polar residues" evidence="1">
    <location>
        <begin position="137"/>
        <end position="149"/>
    </location>
</feature>
<sequence length="283" mass="30872">MGDEQEPVLNGRALSELKVVELKEELGKRGLSKIGNKNVLYERLKEHLVGTVTVSDESEQESMVKPIADGSGSPSANPFVAEYLAKQQVALLAARKDAGKLFFILIPLSNSESRKIGEIRYSFTKEFFVLEAARRAVSTSDEQASSPQEKSPPVSRRSDAVKRSESEQLSGTPERRATRRSPRLGSPQKDHEKVSAGETNGKEALNDAERGNSSVSQSDGKQKSNRNETAQEVRADDKREIKLEGSESSQHVTEGSARRERSGEVTAEAVVEDVSDGTCGSVR</sequence>
<dbReference type="PANTHER" id="PTHR46589:SF1">
    <property type="entry name" value="APOPTOTIC CHROMATIN CONDENSATION INDUCER IN THE NUCLEUS"/>
    <property type="match status" value="1"/>
</dbReference>
<evidence type="ECO:0000313" key="3">
    <source>
        <dbReference type="EMBL" id="VDM46522.1"/>
    </source>
</evidence>
<dbReference type="Gene3D" id="1.10.720.30">
    <property type="entry name" value="SAP domain"/>
    <property type="match status" value="1"/>
</dbReference>